<dbReference type="EMBL" id="CP021062">
    <property type="protein sequence ID" value="ARP61248.1"/>
    <property type="molecule type" value="Genomic_DNA"/>
</dbReference>
<dbReference type="GeneID" id="67469981"/>
<accession>A0A1W6WXE4</accession>
<dbReference type="PIRSF" id="PIRSF032543">
    <property type="entry name" value="UCP032543_ParB-like"/>
    <property type="match status" value="1"/>
</dbReference>
<geneLocation type="plasmid" evidence="1 2">
    <name>poh1</name>
</geneLocation>
<protein>
    <submittedName>
        <fullName evidence="1">Uncharacterized protein</fullName>
    </submittedName>
</protein>
<evidence type="ECO:0000313" key="2">
    <source>
        <dbReference type="Proteomes" id="UP000194143"/>
    </source>
</evidence>
<dbReference type="AlphaFoldDB" id="A0A1W6WXE4"/>
<dbReference type="CDD" id="cd16388">
    <property type="entry name" value="SbnI_like_N"/>
    <property type="match status" value="1"/>
</dbReference>
<gene>
    <name evidence="1" type="ORF">CAB88_29945</name>
</gene>
<dbReference type="SMR" id="A0A1W6WXE4"/>
<dbReference type="InterPro" id="IPR016999">
    <property type="entry name" value="SbnI-like"/>
</dbReference>
<evidence type="ECO:0000313" key="1">
    <source>
        <dbReference type="EMBL" id="ARP61248.1"/>
    </source>
</evidence>
<dbReference type="SUPFAM" id="SSF110849">
    <property type="entry name" value="ParB/Sulfiredoxin"/>
    <property type="match status" value="1"/>
</dbReference>
<name>A0A1W6WXE4_BACTU</name>
<keyword evidence="1" id="KW-0614">Plasmid</keyword>
<dbReference type="InterPro" id="IPR036086">
    <property type="entry name" value="ParB/Sulfiredoxin_sf"/>
</dbReference>
<sequence length="253" mass="29334">MLNDLKVIPTEQIYLHEEYEHERLKKLSHKIKNEQVSKNPPIALQLAEDKYLILDGAHRTLSLKQLNCKRMVVQVVKADYLSIGAWSHHISDSEGVLEVLKSNSNIFLSENIESENLIATVFVNGIKYDLAINPEMEKDMEMKIRIWKEIVNAYTNKYPFTRITNDELIPSDGIVFSYTLLELYQIKQLVESNLLLPAGVTKFKLNCGRILNLNIPLSFLIREDFVEEDWNELLELWGKSIRLYTDPVLLCEV</sequence>
<keyword evidence="2" id="KW-1185">Reference proteome</keyword>
<dbReference type="Proteomes" id="UP000194143">
    <property type="component" value="Plasmid poh1"/>
</dbReference>
<dbReference type="Gene3D" id="3.90.1530.10">
    <property type="entry name" value="Conserved hypothetical protein from pyrococcus furiosus pfu- 392566-001, ParB domain"/>
    <property type="match status" value="1"/>
</dbReference>
<dbReference type="InterPro" id="IPR037953">
    <property type="entry name" value="SbnI-like_N"/>
</dbReference>
<proteinExistence type="predicted"/>
<organism evidence="1 2">
    <name type="scientific">Bacillus thuringiensis</name>
    <dbReference type="NCBI Taxonomy" id="1428"/>
    <lineage>
        <taxon>Bacteria</taxon>
        <taxon>Bacillati</taxon>
        <taxon>Bacillota</taxon>
        <taxon>Bacilli</taxon>
        <taxon>Bacillales</taxon>
        <taxon>Bacillaceae</taxon>
        <taxon>Bacillus</taxon>
        <taxon>Bacillus cereus group</taxon>
    </lineage>
</organism>
<reference evidence="1 2" key="1">
    <citation type="submission" date="2017-04" db="EMBL/GenBank/DDBJ databases">
        <title>Complete Genome Sequence of Bacillus thuringiensis type Strain ATCC 10792.</title>
        <authorList>
            <person name="Oh D.-H."/>
            <person name="Park B.-J."/>
            <person name="Shuai W."/>
            <person name="Chelliah R."/>
        </authorList>
    </citation>
    <scope>NUCLEOTIDE SEQUENCE [LARGE SCALE GENOMIC DNA]</scope>
    <source>
        <strain evidence="1 2">ATCC 10792</strain>
        <plasmid evidence="1 2">poh1</plasmid>
    </source>
</reference>
<dbReference type="RefSeq" id="WP_000930878.1">
    <property type="nucleotide sequence ID" value="NZ_CP021062.1"/>
</dbReference>